<feature type="domain" description="PRMT5 oligomerisation" evidence="10">
    <location>
        <begin position="443"/>
        <end position="607"/>
    </location>
</feature>
<sequence>MGYEIPTSGYTLYTGKEIPNDTKKINLKSEFDKAKSFRFDFVVTSIFPKDIKREKNKFQLHDSTHIKSDMILNNWKQVALRCSNLDLDCEDEEEAKLNKFLLKQEIGYAAYLGCYAIILPFPKSSNCPNFIRTISKLHKNQFFGSCQIWLSIPLVANKEHDTWDLFQSIKQSLNFGSQKVLGVALQVRQNLPPQNILARWQAENLRLIEIPTKIFTQNSKNMPILSKDHEAFILDVFKYQPNFLIQTQQDNQIPDLEYKNYLCYVFGKQPKMNEEQMLTVDFYDVLQDPLQPYKHNLESGTYQVFEADEPKYNLYEEAVYKALMTKNMEDTTVIFLVGAGRAPILRRALKAADRANRKIYIYAVEKNPYAVQTIKYLNEKYASEWKGRVELVAKDMKLWQPEKKADILLSELLGSFGDNELSPECLEWAQQYLKEDGISIPYNYTSFLTPVACQQISDCCPKRDITYLVYMNTKYYTSKIQSVFTFTHPNQNQKFKQFKSLKFNFTENNYLHGLAGFFESVLHSDVLMSINPDTHTPDMLSWFPIFIPFDKPFFVYKSDTLVINIWRKANKTSIWYEWQYELYGENDQKFPRLRSRIQNLEGKGCQIFL</sequence>
<reference evidence="11 12" key="1">
    <citation type="journal article" date="2015" name="Sci. Rep.">
        <title>Genome of the facultative scuticociliatosis pathogen Pseudocohnilembus persalinus provides insight into its virulence through horizontal gene transfer.</title>
        <authorList>
            <person name="Xiong J."/>
            <person name="Wang G."/>
            <person name="Cheng J."/>
            <person name="Tian M."/>
            <person name="Pan X."/>
            <person name="Warren A."/>
            <person name="Jiang C."/>
            <person name="Yuan D."/>
            <person name="Miao W."/>
        </authorList>
    </citation>
    <scope>NUCLEOTIDE SEQUENCE [LARGE SCALE GENOMIC DNA]</scope>
    <source>
        <strain evidence="11">36N120E</strain>
    </source>
</reference>
<protein>
    <recommendedName>
        <fullName evidence="4">Protein arginine N-methyltransferase</fullName>
    </recommendedName>
</protein>
<dbReference type="Gene3D" id="3.20.20.150">
    <property type="entry name" value="Divalent-metal-dependent TIM barrel enzymes"/>
    <property type="match status" value="1"/>
</dbReference>
<feature type="site" description="Critical for specifying symmetric addition of methyl groups" evidence="7">
    <location>
        <position position="305"/>
    </location>
</feature>
<dbReference type="FunCoup" id="A0A0V0R7X1">
    <property type="interactions" value="434"/>
</dbReference>
<comment type="caution">
    <text evidence="11">The sequence shown here is derived from an EMBL/GenBank/DDBJ whole genome shotgun (WGS) entry which is preliminary data.</text>
</comment>
<dbReference type="InterPro" id="IPR035247">
    <property type="entry name" value="PRMT5_TIM"/>
</dbReference>
<evidence type="ECO:0000256" key="4">
    <source>
        <dbReference type="PIRNR" id="PIRNR015894"/>
    </source>
</evidence>
<dbReference type="AlphaFoldDB" id="A0A0V0R7X1"/>
<feature type="binding site" evidence="6">
    <location>
        <begin position="311"/>
        <end position="312"/>
    </location>
    <ligand>
        <name>S-adenosyl-L-methionine</name>
        <dbReference type="ChEBI" id="CHEBI:59789"/>
    </ligand>
</feature>
<keyword evidence="12" id="KW-1185">Reference proteome</keyword>
<dbReference type="InterPro" id="IPR035248">
    <property type="entry name" value="PRMT5_C"/>
</dbReference>
<dbReference type="Proteomes" id="UP000054937">
    <property type="component" value="Unassembled WGS sequence"/>
</dbReference>
<evidence type="ECO:0000313" key="11">
    <source>
        <dbReference type="EMBL" id="KRX10596.1"/>
    </source>
</evidence>
<proteinExistence type="inferred from homology"/>
<name>A0A0V0R7X1_PSEPJ</name>
<dbReference type="PIRSF" id="PIRSF015894">
    <property type="entry name" value="Skb1_MeTrfase"/>
    <property type="match status" value="1"/>
</dbReference>
<evidence type="ECO:0000259" key="9">
    <source>
        <dbReference type="Pfam" id="PF17285"/>
    </source>
</evidence>
<feature type="binding site" evidence="6">
    <location>
        <begin position="395"/>
        <end position="396"/>
    </location>
    <ligand>
        <name>S-adenosyl-L-methionine</name>
        <dbReference type="ChEBI" id="CHEBI:59789"/>
    </ligand>
</feature>
<keyword evidence="2 4" id="KW-0808">Transferase</keyword>
<feature type="binding site" evidence="6">
    <location>
        <position position="302"/>
    </location>
    <ligand>
        <name>S-adenosyl-L-methionine</name>
        <dbReference type="ChEBI" id="CHEBI:59789"/>
    </ligand>
</feature>
<dbReference type="InParanoid" id="A0A0V0R7X1"/>
<feature type="domain" description="PRMT5 arginine-N-methyltransferase" evidence="8">
    <location>
        <begin position="276"/>
        <end position="440"/>
    </location>
</feature>
<dbReference type="EMBL" id="LDAU01000025">
    <property type="protein sequence ID" value="KRX10596.1"/>
    <property type="molecule type" value="Genomic_DNA"/>
</dbReference>
<feature type="binding site" evidence="6">
    <location>
        <position position="365"/>
    </location>
    <ligand>
        <name>S-adenosyl-L-methionine</name>
        <dbReference type="ChEBI" id="CHEBI:59789"/>
    </ligand>
</feature>
<dbReference type="OrthoDB" id="1368803at2759"/>
<feature type="active site" description="Proton donor/acceptor" evidence="5">
    <location>
        <position position="420"/>
    </location>
</feature>
<keyword evidence="3 4" id="KW-0949">S-adenosyl-L-methionine</keyword>
<dbReference type="Gene3D" id="2.70.160.11">
    <property type="entry name" value="Hnrnp arginine n-methyltransferase1"/>
    <property type="match status" value="1"/>
</dbReference>
<feature type="active site" description="Proton donor/acceptor" evidence="5">
    <location>
        <position position="411"/>
    </location>
</feature>
<evidence type="ECO:0000259" key="10">
    <source>
        <dbReference type="Pfam" id="PF17286"/>
    </source>
</evidence>
<accession>A0A0V0R7X1</accession>
<dbReference type="PANTHER" id="PTHR10738">
    <property type="entry name" value="PROTEIN ARGININE N-METHYLTRANSFERASE 5"/>
    <property type="match status" value="1"/>
</dbReference>
<evidence type="ECO:0000256" key="1">
    <source>
        <dbReference type="ARBA" id="ARBA00022603"/>
    </source>
</evidence>
<dbReference type="InterPro" id="IPR007857">
    <property type="entry name" value="Arg_MeTrfase_PRMT5"/>
</dbReference>
<feature type="domain" description="PRMT5 TIM barrel" evidence="9">
    <location>
        <begin position="39"/>
        <end position="265"/>
    </location>
</feature>
<evidence type="ECO:0000256" key="5">
    <source>
        <dbReference type="PIRSR" id="PIRSR015894-1"/>
    </source>
</evidence>
<evidence type="ECO:0000256" key="2">
    <source>
        <dbReference type="ARBA" id="ARBA00022679"/>
    </source>
</evidence>
<keyword evidence="1 4" id="KW-0489">Methyltransferase</keyword>
<dbReference type="Gene3D" id="3.40.50.150">
    <property type="entry name" value="Vaccinia Virus protein VP39"/>
    <property type="match status" value="1"/>
</dbReference>
<dbReference type="PANTHER" id="PTHR10738:SF0">
    <property type="entry name" value="PROTEIN ARGININE N-METHYLTRANSFERASE 5"/>
    <property type="match status" value="1"/>
</dbReference>
<evidence type="ECO:0000256" key="3">
    <source>
        <dbReference type="ARBA" id="ARBA00022691"/>
    </source>
</evidence>
<gene>
    <name evidence="11" type="ORF">PPERSA_05416</name>
</gene>
<dbReference type="PROSITE" id="PS51678">
    <property type="entry name" value="SAM_MT_PRMT"/>
    <property type="match status" value="1"/>
</dbReference>
<evidence type="ECO:0000256" key="7">
    <source>
        <dbReference type="PIRSR" id="PIRSR015894-3"/>
    </source>
</evidence>
<evidence type="ECO:0000259" key="8">
    <source>
        <dbReference type="Pfam" id="PF05185"/>
    </source>
</evidence>
<comment type="similarity">
    <text evidence="4">Belongs to the class I-like SAM-binding methyltransferase superfamily.</text>
</comment>
<dbReference type="InterPro" id="IPR029063">
    <property type="entry name" value="SAM-dependent_MTases_sf"/>
</dbReference>
<dbReference type="InterPro" id="IPR025799">
    <property type="entry name" value="Arg_MeTrfase"/>
</dbReference>
<dbReference type="Pfam" id="PF05185">
    <property type="entry name" value="PRMT5"/>
    <property type="match status" value="1"/>
</dbReference>
<dbReference type="GO" id="GO:0032259">
    <property type="term" value="P:methylation"/>
    <property type="evidence" value="ECO:0007669"/>
    <property type="project" value="UniProtKB-KW"/>
</dbReference>
<dbReference type="GO" id="GO:0006355">
    <property type="term" value="P:regulation of DNA-templated transcription"/>
    <property type="evidence" value="ECO:0007669"/>
    <property type="project" value="TreeGrafter"/>
</dbReference>
<dbReference type="GO" id="GO:0016274">
    <property type="term" value="F:protein-arginine N-methyltransferase activity"/>
    <property type="evidence" value="ECO:0007669"/>
    <property type="project" value="InterPro"/>
</dbReference>
<dbReference type="SUPFAM" id="SSF53335">
    <property type="entry name" value="S-adenosyl-L-methionine-dependent methyltransferases"/>
    <property type="match status" value="1"/>
</dbReference>
<dbReference type="Pfam" id="PF17286">
    <property type="entry name" value="PRMT5_C"/>
    <property type="match status" value="1"/>
</dbReference>
<dbReference type="GO" id="GO:0005634">
    <property type="term" value="C:nucleus"/>
    <property type="evidence" value="ECO:0007669"/>
    <property type="project" value="TreeGrafter"/>
</dbReference>
<evidence type="ECO:0000256" key="6">
    <source>
        <dbReference type="PIRSR" id="PIRSR015894-2"/>
    </source>
</evidence>
<evidence type="ECO:0000313" key="12">
    <source>
        <dbReference type="Proteomes" id="UP000054937"/>
    </source>
</evidence>
<dbReference type="GO" id="GO:0005829">
    <property type="term" value="C:cytosol"/>
    <property type="evidence" value="ECO:0007669"/>
    <property type="project" value="TreeGrafter"/>
</dbReference>
<dbReference type="InterPro" id="IPR035075">
    <property type="entry name" value="PRMT5"/>
</dbReference>
<dbReference type="OMA" id="KIDNTRC"/>
<dbReference type="Pfam" id="PF17285">
    <property type="entry name" value="PRMT5_TIM"/>
    <property type="match status" value="1"/>
</dbReference>
<organism evidence="11 12">
    <name type="scientific">Pseudocohnilembus persalinus</name>
    <name type="common">Ciliate</name>
    <dbReference type="NCBI Taxonomy" id="266149"/>
    <lineage>
        <taxon>Eukaryota</taxon>
        <taxon>Sar</taxon>
        <taxon>Alveolata</taxon>
        <taxon>Ciliophora</taxon>
        <taxon>Intramacronucleata</taxon>
        <taxon>Oligohymenophorea</taxon>
        <taxon>Scuticociliatia</taxon>
        <taxon>Philasterida</taxon>
        <taxon>Pseudocohnilembidae</taxon>
        <taxon>Pseudocohnilembus</taxon>
    </lineage>
</organism>